<evidence type="ECO:0000256" key="1">
    <source>
        <dbReference type="SAM" id="Coils"/>
    </source>
</evidence>
<name>A0A937XD04_UNCEI</name>
<keyword evidence="3" id="KW-1133">Transmembrane helix</keyword>
<dbReference type="AlphaFoldDB" id="A0A937XD04"/>
<dbReference type="EMBL" id="VGIY01000251">
    <property type="protein sequence ID" value="MBM3318057.1"/>
    <property type="molecule type" value="Genomic_DNA"/>
</dbReference>
<feature type="region of interest" description="Disordered" evidence="2">
    <location>
        <begin position="152"/>
        <end position="175"/>
    </location>
</feature>
<accession>A0A937XD04</accession>
<keyword evidence="3" id="KW-0472">Membrane</keyword>
<keyword evidence="3" id="KW-0812">Transmembrane</keyword>
<feature type="compositionally biased region" description="Basic and acidic residues" evidence="2">
    <location>
        <begin position="152"/>
        <end position="174"/>
    </location>
</feature>
<sequence length="307" mass="33552">MSRSEYYNTPIRGTLVAMAAVFLLAVAGGVTWFQVSGKDRIEAAREAREAALRGQAQALRALERRLEAAREEHAEAERLRAARREHGAYLDGRIEEAREALRARREQEAPLLAQVDLLGARLNEQRRERSRRSTVLHDLEDRLAAERKAARTLEQRAGEGGDRLRDARRPRGEKPTLFPARSAAASLLERRAGRSTYLLTVSRDLMRAGPGTLGLLGSVGLAGEGTGALVETGLYLSAPLKGRRAAADLTAGLGRRHALEDTPSVTAPFVGLLLRWAPIRGERAWLVAGLHHSDAETALRFGASLGR</sequence>
<keyword evidence="1" id="KW-0175">Coiled coil</keyword>
<feature type="coiled-coil region" evidence="1">
    <location>
        <begin position="52"/>
        <end position="86"/>
    </location>
</feature>
<dbReference type="Proteomes" id="UP000748308">
    <property type="component" value="Unassembled WGS sequence"/>
</dbReference>
<evidence type="ECO:0000256" key="3">
    <source>
        <dbReference type="SAM" id="Phobius"/>
    </source>
</evidence>
<organism evidence="4 5">
    <name type="scientific">Eiseniibacteriota bacterium</name>
    <dbReference type="NCBI Taxonomy" id="2212470"/>
    <lineage>
        <taxon>Bacteria</taxon>
        <taxon>Candidatus Eiseniibacteriota</taxon>
    </lineage>
</organism>
<protein>
    <submittedName>
        <fullName evidence="4">Uncharacterized protein</fullName>
    </submittedName>
</protein>
<evidence type="ECO:0000313" key="5">
    <source>
        <dbReference type="Proteomes" id="UP000748308"/>
    </source>
</evidence>
<comment type="caution">
    <text evidence="4">The sequence shown here is derived from an EMBL/GenBank/DDBJ whole genome shotgun (WGS) entry which is preliminary data.</text>
</comment>
<proteinExistence type="predicted"/>
<gene>
    <name evidence="4" type="ORF">FJY75_09425</name>
</gene>
<evidence type="ECO:0000313" key="4">
    <source>
        <dbReference type="EMBL" id="MBM3318057.1"/>
    </source>
</evidence>
<evidence type="ECO:0000256" key="2">
    <source>
        <dbReference type="SAM" id="MobiDB-lite"/>
    </source>
</evidence>
<feature type="transmembrane region" description="Helical" evidence="3">
    <location>
        <begin position="15"/>
        <end position="35"/>
    </location>
</feature>
<reference evidence="4" key="1">
    <citation type="submission" date="2019-03" db="EMBL/GenBank/DDBJ databases">
        <title>Lake Tanganyika Metagenome-Assembled Genomes (MAGs).</title>
        <authorList>
            <person name="Tran P."/>
        </authorList>
    </citation>
    <scope>NUCLEOTIDE SEQUENCE</scope>
    <source>
        <strain evidence="4">M_DeepCast_400m_m2_100</strain>
    </source>
</reference>